<dbReference type="PROSITE" id="PS51257">
    <property type="entry name" value="PROKAR_LIPOPROTEIN"/>
    <property type="match status" value="1"/>
</dbReference>
<feature type="non-terminal residue" evidence="1">
    <location>
        <position position="1"/>
    </location>
</feature>
<feature type="non-terminal residue" evidence="1">
    <location>
        <position position="152"/>
    </location>
</feature>
<dbReference type="EMBL" id="UINC01194997">
    <property type="protein sequence ID" value="SVE11366.1"/>
    <property type="molecule type" value="Genomic_DNA"/>
</dbReference>
<dbReference type="Pfam" id="PF16105">
    <property type="entry name" value="DUF4823"/>
    <property type="match status" value="1"/>
</dbReference>
<name>A0A383ATV7_9ZZZZ</name>
<dbReference type="AlphaFoldDB" id="A0A383ATV7"/>
<proteinExistence type="predicted"/>
<evidence type="ECO:0000313" key="1">
    <source>
        <dbReference type="EMBL" id="SVE11366.1"/>
    </source>
</evidence>
<accession>A0A383ATV7</accession>
<gene>
    <name evidence="1" type="ORF">METZ01_LOCUS464220</name>
</gene>
<dbReference type="InterPro" id="IPR032248">
    <property type="entry name" value="DUF4823"/>
</dbReference>
<evidence type="ECO:0008006" key="2">
    <source>
        <dbReference type="Google" id="ProtNLM"/>
    </source>
</evidence>
<organism evidence="1">
    <name type="scientific">marine metagenome</name>
    <dbReference type="NCBI Taxonomy" id="408172"/>
    <lineage>
        <taxon>unclassified sequences</taxon>
        <taxon>metagenomes</taxon>
        <taxon>ecological metagenomes</taxon>
    </lineage>
</organism>
<sequence length="152" mass="17448">MKLFILMLGVFFVVGCSNSYNYKFLKVPPSKLRKEVGVFLIIPKDGWYGNKIYNNSGKMTSRALKNEFLNYTSSVHISSECKEIDECLKIIPKKKYNYLVLPEIMHWEDRNTEWSGKPDKIKIHILIYNINSKEELCSAMVESKSGLATLGG</sequence>
<reference evidence="1" key="1">
    <citation type="submission" date="2018-05" db="EMBL/GenBank/DDBJ databases">
        <authorList>
            <person name="Lanie J.A."/>
            <person name="Ng W.-L."/>
            <person name="Kazmierczak K.M."/>
            <person name="Andrzejewski T.M."/>
            <person name="Davidsen T.M."/>
            <person name="Wayne K.J."/>
            <person name="Tettelin H."/>
            <person name="Glass J.I."/>
            <person name="Rusch D."/>
            <person name="Podicherti R."/>
            <person name="Tsui H.-C.T."/>
            <person name="Winkler M.E."/>
        </authorList>
    </citation>
    <scope>NUCLEOTIDE SEQUENCE</scope>
</reference>
<protein>
    <recommendedName>
        <fullName evidence="2">DUF4823 domain-containing protein</fullName>
    </recommendedName>
</protein>